<dbReference type="EMBL" id="CP071091">
    <property type="protein sequence ID" value="QSQ11891.1"/>
    <property type="molecule type" value="Genomic_DNA"/>
</dbReference>
<reference evidence="1 2" key="1">
    <citation type="submission" date="2021-02" db="EMBL/GenBank/DDBJ databases">
        <title>De Novo genome assembly of isolated myxobacteria.</title>
        <authorList>
            <person name="Stevens D.C."/>
        </authorList>
    </citation>
    <scope>NUCLEOTIDE SEQUENCE [LARGE SCALE GENOMIC DNA]</scope>
    <source>
        <strain evidence="1 2">SCHIC003</strain>
    </source>
</reference>
<name>A0ABX7MZM1_9BACT</name>
<sequence length="380" mass="40089">MSKVSVNTPKTPVTEGSNGLAAATVPNICKMPGPPAPFVPTPLPNIGKSGTDPKNYSKSVTIEGKKVAIRGATFGSMGDVASKGTGGGIVSSNVEGPTSFVGPGSMDVKIEGKNVQLLGDPMLNNCGPGGNPANAATMMGVLQTTGLVTVVNGEDRCPLCRQRHGQDSTLKETPSTKVSAGRLAQRVARKVRKGELPSPFSTMLGVVQCKCGQKKTYADQSRVTLQGVCDSIRELNWVAPATGSTSGATKQSIKDFLKKRFSHRAKDLEKMWQRLDARADDSKAGATSSAAYPPGSCAGPKALVLALEDKAYPSGLTERWFHSRKQSVEAKIKFFDEASGKIVEASFGHGKTVPPCLTCNVIVPSILCSENQEMECRHPQ</sequence>
<proteinExistence type="predicted"/>
<keyword evidence="2" id="KW-1185">Reference proteome</keyword>
<dbReference type="Proteomes" id="UP000663090">
    <property type="component" value="Chromosome"/>
</dbReference>
<dbReference type="RefSeq" id="WP_206713630.1">
    <property type="nucleotide sequence ID" value="NZ_CP071091.1"/>
</dbReference>
<dbReference type="Pfam" id="PF13665">
    <property type="entry name" value="Tox-PAAR-like"/>
    <property type="match status" value="1"/>
</dbReference>
<evidence type="ECO:0000313" key="1">
    <source>
        <dbReference type="EMBL" id="QSQ11891.1"/>
    </source>
</evidence>
<accession>A0ABX7MZM1</accession>
<evidence type="ECO:0000313" key="2">
    <source>
        <dbReference type="Proteomes" id="UP000663090"/>
    </source>
</evidence>
<organism evidence="1 2">
    <name type="scientific">Myxococcus landrumensis</name>
    <dbReference type="NCBI Taxonomy" id="2813577"/>
    <lineage>
        <taxon>Bacteria</taxon>
        <taxon>Pseudomonadati</taxon>
        <taxon>Myxococcota</taxon>
        <taxon>Myxococcia</taxon>
        <taxon>Myxococcales</taxon>
        <taxon>Cystobacterineae</taxon>
        <taxon>Myxococcaceae</taxon>
        <taxon>Myxococcus</taxon>
    </lineage>
</organism>
<protein>
    <submittedName>
        <fullName evidence="1">DUF4150 domain-containing protein</fullName>
    </submittedName>
</protein>
<gene>
    <name evidence="1" type="ORF">JY572_26320</name>
</gene>